<reference evidence="2" key="1">
    <citation type="submission" date="2016-06" db="EMBL/GenBank/DDBJ databases">
        <title>Parallel loss of symbiosis genes in relatives of nitrogen-fixing non-legume Parasponia.</title>
        <authorList>
            <person name="Van Velzen R."/>
            <person name="Holmer R."/>
            <person name="Bu F."/>
            <person name="Rutten L."/>
            <person name="Van Zeijl A."/>
            <person name="Liu W."/>
            <person name="Santuari L."/>
            <person name="Cao Q."/>
            <person name="Sharma T."/>
            <person name="Shen D."/>
            <person name="Roswanjaya Y."/>
            <person name="Wardhani T."/>
            <person name="Kalhor M.S."/>
            <person name="Jansen J."/>
            <person name="Van den Hoogen J."/>
            <person name="Gungor B."/>
            <person name="Hartog M."/>
            <person name="Hontelez J."/>
            <person name="Verver J."/>
            <person name="Yang W.-C."/>
            <person name="Schijlen E."/>
            <person name="Repin R."/>
            <person name="Schilthuizen M."/>
            <person name="Schranz E."/>
            <person name="Heidstra R."/>
            <person name="Miyata K."/>
            <person name="Fedorova E."/>
            <person name="Kohlen W."/>
            <person name="Bisseling T."/>
            <person name="Smit S."/>
            <person name="Geurts R."/>
        </authorList>
    </citation>
    <scope>NUCLEOTIDE SEQUENCE [LARGE SCALE GENOMIC DNA]</scope>
    <source>
        <strain evidence="2">cv. RG33-2</strain>
    </source>
</reference>
<protein>
    <submittedName>
        <fullName evidence="1">Uncharacterized protein</fullName>
    </submittedName>
</protein>
<dbReference type="EMBL" id="JXTC01000267">
    <property type="protein sequence ID" value="PON73296.1"/>
    <property type="molecule type" value="Genomic_DNA"/>
</dbReference>
<dbReference type="InParanoid" id="A0A2P5DJ44"/>
<sequence>MELAIEVGLEMNLSSVFIESDSQVGVKSVTTIPNSVPWEVASVVEHITNLLVSSSLDAYFVWIPRTCNNAAQFLWVPSS</sequence>
<comment type="caution">
    <text evidence="1">The sequence shown here is derived from an EMBL/GenBank/DDBJ whole genome shotgun (WGS) entry which is preliminary data.</text>
</comment>
<accession>A0A2P5DJ44</accession>
<name>A0A2P5DJ44_TREOI</name>
<evidence type="ECO:0000313" key="1">
    <source>
        <dbReference type="EMBL" id="PON73296.1"/>
    </source>
</evidence>
<evidence type="ECO:0000313" key="2">
    <source>
        <dbReference type="Proteomes" id="UP000237000"/>
    </source>
</evidence>
<organism evidence="1 2">
    <name type="scientific">Trema orientale</name>
    <name type="common">Charcoal tree</name>
    <name type="synonym">Celtis orientalis</name>
    <dbReference type="NCBI Taxonomy" id="63057"/>
    <lineage>
        <taxon>Eukaryota</taxon>
        <taxon>Viridiplantae</taxon>
        <taxon>Streptophyta</taxon>
        <taxon>Embryophyta</taxon>
        <taxon>Tracheophyta</taxon>
        <taxon>Spermatophyta</taxon>
        <taxon>Magnoliopsida</taxon>
        <taxon>eudicotyledons</taxon>
        <taxon>Gunneridae</taxon>
        <taxon>Pentapetalae</taxon>
        <taxon>rosids</taxon>
        <taxon>fabids</taxon>
        <taxon>Rosales</taxon>
        <taxon>Cannabaceae</taxon>
        <taxon>Trema</taxon>
    </lineage>
</organism>
<dbReference type="Proteomes" id="UP000237000">
    <property type="component" value="Unassembled WGS sequence"/>
</dbReference>
<gene>
    <name evidence="1" type="ORF">TorRG33x02_250320</name>
</gene>
<dbReference type="AlphaFoldDB" id="A0A2P5DJ44"/>
<proteinExistence type="predicted"/>
<keyword evidence="2" id="KW-1185">Reference proteome</keyword>